<dbReference type="OrthoDB" id="793003at2"/>
<dbReference type="Pfam" id="PF13563">
    <property type="entry name" value="2_5_RNA_ligase2"/>
    <property type="match status" value="1"/>
</dbReference>
<accession>A0A1I0S545</accession>
<dbReference type="Gene3D" id="3.90.1140.10">
    <property type="entry name" value="Cyclic phosphodiesterase"/>
    <property type="match status" value="1"/>
</dbReference>
<dbReference type="RefSeq" id="WP_089896985.1">
    <property type="nucleotide sequence ID" value="NZ_FOJG01000002.1"/>
</dbReference>
<keyword evidence="2" id="KW-1185">Reference proteome</keyword>
<dbReference type="STRING" id="29529.SAMN04488122_3554"/>
<evidence type="ECO:0000313" key="1">
    <source>
        <dbReference type="EMBL" id="SEW49740.1"/>
    </source>
</evidence>
<dbReference type="Proteomes" id="UP000199310">
    <property type="component" value="Unassembled WGS sequence"/>
</dbReference>
<keyword evidence="1" id="KW-0436">Ligase</keyword>
<organism evidence="1 2">
    <name type="scientific">Chitinophaga arvensicola</name>
    <dbReference type="NCBI Taxonomy" id="29529"/>
    <lineage>
        <taxon>Bacteria</taxon>
        <taxon>Pseudomonadati</taxon>
        <taxon>Bacteroidota</taxon>
        <taxon>Chitinophagia</taxon>
        <taxon>Chitinophagales</taxon>
        <taxon>Chitinophagaceae</taxon>
        <taxon>Chitinophaga</taxon>
    </lineage>
</organism>
<dbReference type="GO" id="GO:0016874">
    <property type="term" value="F:ligase activity"/>
    <property type="evidence" value="ECO:0007669"/>
    <property type="project" value="UniProtKB-KW"/>
</dbReference>
<proteinExistence type="predicted"/>
<dbReference type="EMBL" id="FOJG01000002">
    <property type="protein sequence ID" value="SEW49740.1"/>
    <property type="molecule type" value="Genomic_DNA"/>
</dbReference>
<name>A0A1I0S545_9BACT</name>
<protein>
    <submittedName>
        <fullName evidence="1">2'-5' RNA ligase</fullName>
    </submittedName>
</protein>
<dbReference type="SUPFAM" id="SSF55144">
    <property type="entry name" value="LigT-like"/>
    <property type="match status" value="1"/>
</dbReference>
<evidence type="ECO:0000313" key="2">
    <source>
        <dbReference type="Proteomes" id="UP000199310"/>
    </source>
</evidence>
<reference evidence="2" key="1">
    <citation type="submission" date="2016-10" db="EMBL/GenBank/DDBJ databases">
        <authorList>
            <person name="Varghese N."/>
            <person name="Submissions S."/>
        </authorList>
    </citation>
    <scope>NUCLEOTIDE SEQUENCE [LARGE SCALE GENOMIC DNA]</scope>
    <source>
        <strain evidence="2">DSM 3695</strain>
    </source>
</reference>
<gene>
    <name evidence="1" type="ORF">SAMN04488122_3554</name>
</gene>
<sequence length="167" mass="19486">MQPAPHIITLELHPEAMAFFNQLRREYYPANRVKAHLTLFYRLPADADRLVTSLEAITARSPFTMQVSGLQPYPNGLAYTVISPELLALHQLLQQEWAPWLIPRDRQPLRPHITIMNNVTAFKAQRIHEKLQADFRPFEVTANGISSWRYRRGPWEPVGEYPFRNEL</sequence>
<dbReference type="AlphaFoldDB" id="A0A1I0S545"/>
<dbReference type="InterPro" id="IPR009097">
    <property type="entry name" value="Cyclic_Pdiesterase"/>
</dbReference>